<dbReference type="Proteomes" id="UP000612055">
    <property type="component" value="Unassembled WGS sequence"/>
</dbReference>
<evidence type="ECO:0000313" key="2">
    <source>
        <dbReference type="EMBL" id="KAG2493864.1"/>
    </source>
</evidence>
<name>A0A835YAA9_9CHLO</name>
<reference evidence="2" key="1">
    <citation type="journal article" date="2020" name="bioRxiv">
        <title>Comparative genomics of Chlamydomonas.</title>
        <authorList>
            <person name="Craig R.J."/>
            <person name="Hasan A.R."/>
            <person name="Ness R.W."/>
            <person name="Keightley P.D."/>
        </authorList>
    </citation>
    <scope>NUCLEOTIDE SEQUENCE</scope>
    <source>
        <strain evidence="2">CCAP 11/70</strain>
    </source>
</reference>
<dbReference type="EMBL" id="JAEHOE010000035">
    <property type="protein sequence ID" value="KAG2493864.1"/>
    <property type="molecule type" value="Genomic_DNA"/>
</dbReference>
<dbReference type="AlphaFoldDB" id="A0A835YAA9"/>
<feature type="compositionally biased region" description="Polar residues" evidence="1">
    <location>
        <begin position="135"/>
        <end position="153"/>
    </location>
</feature>
<feature type="region of interest" description="Disordered" evidence="1">
    <location>
        <begin position="127"/>
        <end position="243"/>
    </location>
</feature>
<protein>
    <submittedName>
        <fullName evidence="2">Uncharacterized protein</fullName>
    </submittedName>
</protein>
<sequence length="325" mass="33184">MVAAADGSTSSQSGKRALGDDDTWSACKLQRLLPSEGTNGNPVMKPAETPLLAGPPPAITDGPQLPPSAIASPTTSQPPNAPSHDAHATMTDAPAADRSEAILEGEQALPSVDSSLPVLTAVASGAVPAAPEGAATSTQSPAAQHSHDATTALTDEPPPQSLAALLNKTLDFPSPFRGGPPTPAPEQGPTLTDFPPRRPTSPAQAQALPPSTPPTESSSQAAPPAQANQPSPPPSAGAALRRKLSPEEFRQLWAWAVPIQPIQPTCPEQEQAAAARLANIGPYLPPAPAAVPVSAVPGEDLAAELAAFLRLFYLAQLLHQQPSPQ</sequence>
<gene>
    <name evidence="2" type="ORF">HYH03_008080</name>
</gene>
<evidence type="ECO:0000313" key="3">
    <source>
        <dbReference type="Proteomes" id="UP000612055"/>
    </source>
</evidence>
<evidence type="ECO:0000256" key="1">
    <source>
        <dbReference type="SAM" id="MobiDB-lite"/>
    </source>
</evidence>
<accession>A0A835YAA9</accession>
<feature type="region of interest" description="Disordered" evidence="1">
    <location>
        <begin position="1"/>
        <end position="109"/>
    </location>
</feature>
<feature type="compositionally biased region" description="Low complexity" evidence="1">
    <location>
        <begin position="214"/>
        <end position="229"/>
    </location>
</feature>
<organism evidence="2 3">
    <name type="scientific">Edaphochlamys debaryana</name>
    <dbReference type="NCBI Taxonomy" id="47281"/>
    <lineage>
        <taxon>Eukaryota</taxon>
        <taxon>Viridiplantae</taxon>
        <taxon>Chlorophyta</taxon>
        <taxon>core chlorophytes</taxon>
        <taxon>Chlorophyceae</taxon>
        <taxon>CS clade</taxon>
        <taxon>Chlamydomonadales</taxon>
        <taxon>Chlamydomonadales incertae sedis</taxon>
        <taxon>Edaphochlamys</taxon>
    </lineage>
</organism>
<keyword evidence="3" id="KW-1185">Reference proteome</keyword>
<proteinExistence type="predicted"/>
<comment type="caution">
    <text evidence="2">The sequence shown here is derived from an EMBL/GenBank/DDBJ whole genome shotgun (WGS) entry which is preliminary data.</text>
</comment>